<dbReference type="InterPro" id="IPR027417">
    <property type="entry name" value="P-loop_NTPase"/>
</dbReference>
<dbReference type="Gene3D" id="3.40.50.300">
    <property type="entry name" value="P-loop containing nucleotide triphosphate hydrolases"/>
    <property type="match status" value="1"/>
</dbReference>
<protein>
    <recommendedName>
        <fullName evidence="3">Response regulatory domain-containing protein</fullName>
    </recommendedName>
</protein>
<gene>
    <name evidence="1" type="ORF">Pla52o_52530</name>
</gene>
<organism evidence="1 2">
    <name type="scientific">Novipirellula galeiformis</name>
    <dbReference type="NCBI Taxonomy" id="2528004"/>
    <lineage>
        <taxon>Bacteria</taxon>
        <taxon>Pseudomonadati</taxon>
        <taxon>Planctomycetota</taxon>
        <taxon>Planctomycetia</taxon>
        <taxon>Pirellulales</taxon>
        <taxon>Pirellulaceae</taxon>
        <taxon>Novipirellula</taxon>
    </lineage>
</organism>
<proteinExistence type="predicted"/>
<evidence type="ECO:0000313" key="1">
    <source>
        <dbReference type="EMBL" id="TWU17449.1"/>
    </source>
</evidence>
<reference evidence="1 2" key="1">
    <citation type="submission" date="2019-02" db="EMBL/GenBank/DDBJ databases">
        <title>Deep-cultivation of Planctomycetes and their phenomic and genomic characterization uncovers novel biology.</title>
        <authorList>
            <person name="Wiegand S."/>
            <person name="Jogler M."/>
            <person name="Boedeker C."/>
            <person name="Pinto D."/>
            <person name="Vollmers J."/>
            <person name="Rivas-Marin E."/>
            <person name="Kohn T."/>
            <person name="Peeters S.H."/>
            <person name="Heuer A."/>
            <person name="Rast P."/>
            <person name="Oberbeckmann S."/>
            <person name="Bunk B."/>
            <person name="Jeske O."/>
            <person name="Meyerdierks A."/>
            <person name="Storesund J.E."/>
            <person name="Kallscheuer N."/>
            <person name="Luecker S."/>
            <person name="Lage O.M."/>
            <person name="Pohl T."/>
            <person name="Merkel B.J."/>
            <person name="Hornburger P."/>
            <person name="Mueller R.-W."/>
            <person name="Bruemmer F."/>
            <person name="Labrenz M."/>
            <person name="Spormann A.M."/>
            <person name="Op Den Camp H."/>
            <person name="Overmann J."/>
            <person name="Amann R."/>
            <person name="Jetten M.S.M."/>
            <person name="Mascher T."/>
            <person name="Medema M.H."/>
            <person name="Devos D.P."/>
            <person name="Kaster A.-K."/>
            <person name="Ovreas L."/>
            <person name="Rohde M."/>
            <person name="Galperin M.Y."/>
            <person name="Jogler C."/>
        </authorList>
    </citation>
    <scope>NUCLEOTIDE SEQUENCE [LARGE SCALE GENOMIC DNA]</scope>
    <source>
        <strain evidence="1 2">Pla52o</strain>
    </source>
</reference>
<comment type="caution">
    <text evidence="1">The sequence shown here is derived from an EMBL/GenBank/DDBJ whole genome shotgun (WGS) entry which is preliminary data.</text>
</comment>
<dbReference type="Proteomes" id="UP000316304">
    <property type="component" value="Unassembled WGS sequence"/>
</dbReference>
<dbReference type="AlphaFoldDB" id="A0A5C6C3T0"/>
<dbReference type="EMBL" id="SJPT01000012">
    <property type="protein sequence ID" value="TWU17449.1"/>
    <property type="molecule type" value="Genomic_DNA"/>
</dbReference>
<dbReference type="Gene3D" id="3.40.50.2300">
    <property type="match status" value="1"/>
</dbReference>
<keyword evidence="2" id="KW-1185">Reference proteome</keyword>
<name>A0A5C6C3T0_9BACT</name>
<sequence>MNGIVYSDDFSLANLVCESAVKNGLCCETMPINEALSGRSSGEAQLIFVVIGLLVDDTLNLIDRCVSQSQAKVVVVGSTANASLVVECIRRGAFDYIDLQSEIANEIASLVRRLDATSNETHPKPPSIAVLSTGDVSDADLVALNFASDLASAAGGCCLLELRFWGAALGSRLQLDPHHTLDDLLAHTRIDPQMLAQALYKHSSGIQLLSGSTHVQPRSPTDDRITAPFLQYARSQDMPTVIGFDDFTSHHNLASVFECHSVVVCSRLDITSLWRTEKRLRHLLDAGIAKERIHVVTVDFDNGFHPTTDEIRKALHEVSLHMIPINAAEQTVSTNVGQPVINQYPRSVMSMGLKAARRQITADEPEQVHGLRRRLLQRMGLQTLMTS</sequence>
<dbReference type="SUPFAM" id="SSF52540">
    <property type="entry name" value="P-loop containing nucleoside triphosphate hydrolases"/>
    <property type="match status" value="1"/>
</dbReference>
<dbReference type="OrthoDB" id="264766at2"/>
<evidence type="ECO:0000313" key="2">
    <source>
        <dbReference type="Proteomes" id="UP000316304"/>
    </source>
</evidence>
<dbReference type="RefSeq" id="WP_146597174.1">
    <property type="nucleotide sequence ID" value="NZ_SJPT01000012.1"/>
</dbReference>
<evidence type="ECO:0008006" key="3">
    <source>
        <dbReference type="Google" id="ProtNLM"/>
    </source>
</evidence>
<accession>A0A5C6C3T0</accession>